<sequence>VLTRSLPFMSRPHAWLELQAWGALAVPTGLLAGGVVGVLINTTFVSGISDWNLAIATALVTGAGPLANVFSAVWSKWSEGREKVAALTLLKALFTACLFVIPLVPINHIGLFILVVAVLGAQIFWAGIVTIRAVVWRANYSRTARTTFAAQTQIIVSIVMSLVGAAAGLALDLNVNNFRWVFFGSAVFSLLGVFSFKRVRVRRQKQLLAAEKKARDNRIFRLGNVFQVLRDDAIYRKYLLWQFIFGSGNLMTIAPLILVLTYNMGVPRLTQILITASVPTILMPATTPFWASALATRHVVAFRALNSRVFVLASATVFFGGIFQSLWLLWVSAVLIGVAFGGGMLIWNLGHNDFAPQERNVEYMSVHVTLTGIRGLIAPLIGVGFYGLLESYKPGTGPWALSLPFVLTLCGSCGFHWLYHTIK</sequence>
<keyword evidence="1" id="KW-0472">Membrane</keyword>
<accession>A0A381Y7Z4</accession>
<evidence type="ECO:0000256" key="1">
    <source>
        <dbReference type="SAM" id="Phobius"/>
    </source>
</evidence>
<feature type="transmembrane region" description="Helical" evidence="1">
    <location>
        <begin position="84"/>
        <end position="103"/>
    </location>
</feature>
<feature type="transmembrane region" description="Helical" evidence="1">
    <location>
        <begin position="368"/>
        <end position="389"/>
    </location>
</feature>
<dbReference type="InterPro" id="IPR052528">
    <property type="entry name" value="Sugar_transport-like"/>
</dbReference>
<dbReference type="Gene3D" id="1.20.1250.20">
    <property type="entry name" value="MFS general substrate transporter like domains"/>
    <property type="match status" value="1"/>
</dbReference>
<feature type="transmembrane region" description="Helical" evidence="1">
    <location>
        <begin position="51"/>
        <end position="72"/>
    </location>
</feature>
<keyword evidence="1" id="KW-1133">Transmembrane helix</keyword>
<feature type="transmembrane region" description="Helical" evidence="1">
    <location>
        <begin position="401"/>
        <end position="419"/>
    </location>
</feature>
<feature type="transmembrane region" description="Helical" evidence="1">
    <location>
        <begin position="109"/>
        <end position="135"/>
    </location>
</feature>
<feature type="transmembrane region" description="Helical" evidence="1">
    <location>
        <begin position="177"/>
        <end position="196"/>
    </location>
</feature>
<dbReference type="AlphaFoldDB" id="A0A381Y7Z4"/>
<feature type="transmembrane region" description="Helical" evidence="1">
    <location>
        <begin position="272"/>
        <end position="293"/>
    </location>
</feature>
<feature type="transmembrane region" description="Helical" evidence="1">
    <location>
        <begin position="305"/>
        <end position="323"/>
    </location>
</feature>
<dbReference type="GO" id="GO:0022857">
    <property type="term" value="F:transmembrane transporter activity"/>
    <property type="evidence" value="ECO:0007669"/>
    <property type="project" value="InterPro"/>
</dbReference>
<organism evidence="2">
    <name type="scientific">marine metagenome</name>
    <dbReference type="NCBI Taxonomy" id="408172"/>
    <lineage>
        <taxon>unclassified sequences</taxon>
        <taxon>metagenomes</taxon>
        <taxon>ecological metagenomes</taxon>
    </lineage>
</organism>
<reference evidence="2" key="1">
    <citation type="submission" date="2018-05" db="EMBL/GenBank/DDBJ databases">
        <authorList>
            <person name="Lanie J.A."/>
            <person name="Ng W.-L."/>
            <person name="Kazmierczak K.M."/>
            <person name="Andrzejewski T.M."/>
            <person name="Davidsen T.M."/>
            <person name="Wayne K.J."/>
            <person name="Tettelin H."/>
            <person name="Glass J.I."/>
            <person name="Rusch D."/>
            <person name="Podicherti R."/>
            <person name="Tsui H.-C.T."/>
            <person name="Winkler M.E."/>
        </authorList>
    </citation>
    <scope>NUCLEOTIDE SEQUENCE</scope>
</reference>
<dbReference type="PANTHER" id="PTHR23526">
    <property type="entry name" value="INTEGRAL MEMBRANE TRANSPORT PROTEIN-RELATED"/>
    <property type="match status" value="1"/>
</dbReference>
<feature type="transmembrane region" description="Helical" evidence="1">
    <location>
        <begin position="147"/>
        <end position="171"/>
    </location>
</feature>
<dbReference type="InterPro" id="IPR011701">
    <property type="entry name" value="MFS"/>
</dbReference>
<name>A0A381Y7Z4_9ZZZZ</name>
<evidence type="ECO:0008006" key="3">
    <source>
        <dbReference type="Google" id="ProtNLM"/>
    </source>
</evidence>
<dbReference type="InterPro" id="IPR036259">
    <property type="entry name" value="MFS_trans_sf"/>
</dbReference>
<feature type="transmembrane region" description="Helical" evidence="1">
    <location>
        <begin position="21"/>
        <end position="45"/>
    </location>
</feature>
<feature type="non-terminal residue" evidence="2">
    <location>
        <position position="1"/>
    </location>
</feature>
<evidence type="ECO:0000313" key="2">
    <source>
        <dbReference type="EMBL" id="SVA73115.1"/>
    </source>
</evidence>
<dbReference type="PANTHER" id="PTHR23526:SF2">
    <property type="entry name" value="MAJOR FACILITATOR SUPERFAMILY (MFS) PROFILE DOMAIN-CONTAINING PROTEIN"/>
    <property type="match status" value="1"/>
</dbReference>
<protein>
    <recommendedName>
        <fullName evidence="3">Major facilitator superfamily (MFS) profile domain-containing protein</fullName>
    </recommendedName>
</protein>
<feature type="transmembrane region" description="Helical" evidence="1">
    <location>
        <begin position="238"/>
        <end position="260"/>
    </location>
</feature>
<dbReference type="Pfam" id="PF07690">
    <property type="entry name" value="MFS_1"/>
    <property type="match status" value="1"/>
</dbReference>
<dbReference type="SUPFAM" id="SSF103473">
    <property type="entry name" value="MFS general substrate transporter"/>
    <property type="match status" value="1"/>
</dbReference>
<proteinExistence type="predicted"/>
<gene>
    <name evidence="2" type="ORF">METZ01_LOCUS125969</name>
</gene>
<keyword evidence="1" id="KW-0812">Transmembrane</keyword>
<feature type="transmembrane region" description="Helical" evidence="1">
    <location>
        <begin position="329"/>
        <end position="347"/>
    </location>
</feature>
<dbReference type="EMBL" id="UINC01017594">
    <property type="protein sequence ID" value="SVA73115.1"/>
    <property type="molecule type" value="Genomic_DNA"/>
</dbReference>